<dbReference type="Proteomes" id="UP000339249">
    <property type="component" value="Unassembled WGS sequence"/>
</dbReference>
<organism evidence="1 2">
    <name type="scientific">Raoultella terrigena</name>
    <name type="common">Klebsiella terrigena</name>
    <dbReference type="NCBI Taxonomy" id="577"/>
    <lineage>
        <taxon>Bacteria</taxon>
        <taxon>Pseudomonadati</taxon>
        <taxon>Pseudomonadota</taxon>
        <taxon>Gammaproteobacteria</taxon>
        <taxon>Enterobacterales</taxon>
        <taxon>Enterobacteriaceae</taxon>
        <taxon>Klebsiella/Raoultella group</taxon>
        <taxon>Raoultella</taxon>
    </lineage>
</organism>
<proteinExistence type="predicted"/>
<accession>A0A4U9D4S6</accession>
<evidence type="ECO:0000313" key="2">
    <source>
        <dbReference type="Proteomes" id="UP000339249"/>
    </source>
</evidence>
<sequence>MPNTLYVSIKQPEELIGKKPDYVMKIDLTQY</sequence>
<reference evidence="1 2" key="1">
    <citation type="submission" date="2019-04" db="EMBL/GenBank/DDBJ databases">
        <authorList>
            <consortium name="Pathogen Informatics"/>
        </authorList>
    </citation>
    <scope>NUCLEOTIDE SEQUENCE [LARGE SCALE GENOMIC DNA]</scope>
    <source>
        <strain evidence="1 2">NCTC9185</strain>
    </source>
</reference>
<evidence type="ECO:0000313" key="1">
    <source>
        <dbReference type="EMBL" id="VTN13440.1"/>
    </source>
</evidence>
<gene>
    <name evidence="1" type="ORF">NCTC9185_05474</name>
</gene>
<name>A0A4U9D4S6_RAOTE</name>
<protein>
    <submittedName>
        <fullName evidence="1">Uncharacterized protein</fullName>
    </submittedName>
</protein>
<dbReference type="EMBL" id="CABDVU010000001">
    <property type="protein sequence ID" value="VTN13440.1"/>
    <property type="molecule type" value="Genomic_DNA"/>
</dbReference>
<dbReference type="AlphaFoldDB" id="A0A4U9D4S6"/>